<evidence type="ECO:0008006" key="3">
    <source>
        <dbReference type="Google" id="ProtNLM"/>
    </source>
</evidence>
<protein>
    <recommendedName>
        <fullName evidence="3">DUF3679 domain-containing protein</fullName>
    </recommendedName>
</protein>
<comment type="caution">
    <text evidence="1">The sequence shown here is derived from an EMBL/GenBank/DDBJ whole genome shotgun (WGS) entry which is preliminary data.</text>
</comment>
<dbReference type="RefSeq" id="WP_071308662.1">
    <property type="nucleotide sequence ID" value="NZ_MLQR01000004.1"/>
</dbReference>
<accession>A0A1S2LVX5</accession>
<dbReference type="InterPro" id="IPR020534">
    <property type="entry name" value="Uncharacterised_YqxA"/>
</dbReference>
<dbReference type="AlphaFoldDB" id="A0A1S2LVX5"/>
<evidence type="ECO:0000313" key="2">
    <source>
        <dbReference type="Proteomes" id="UP000179524"/>
    </source>
</evidence>
<sequence length="117" mass="13024">MTKFLLKCFFITTVLFGGVLVGIQIASNNMVQMTGDSKYSTSNFIKKSDINETPTVYTDLTTEKVTSHDLESKQEKLEQIQTFNLFSQMGVMLSDILNKLFSSILSQLTAAIANVLN</sequence>
<dbReference type="Pfam" id="PF12438">
    <property type="entry name" value="DUF3679"/>
    <property type="match status" value="1"/>
</dbReference>
<organism evidence="1 2">
    <name type="scientific">Anaerobacillus alkalilacustris</name>
    <dbReference type="NCBI Taxonomy" id="393763"/>
    <lineage>
        <taxon>Bacteria</taxon>
        <taxon>Bacillati</taxon>
        <taxon>Bacillota</taxon>
        <taxon>Bacilli</taxon>
        <taxon>Bacillales</taxon>
        <taxon>Bacillaceae</taxon>
        <taxon>Anaerobacillus</taxon>
    </lineage>
</organism>
<reference evidence="1 2" key="1">
    <citation type="submission" date="2016-10" db="EMBL/GenBank/DDBJ databases">
        <title>Draft genome sequences of four alkaliphilic bacteria belonging to the Anaerobacillus genus.</title>
        <authorList>
            <person name="Bassil N.M."/>
            <person name="Lloyd J.R."/>
        </authorList>
    </citation>
    <scope>NUCLEOTIDE SEQUENCE [LARGE SCALE GENOMIC DNA]</scope>
    <source>
        <strain evidence="1 2">DSM 18345</strain>
    </source>
</reference>
<evidence type="ECO:0000313" key="1">
    <source>
        <dbReference type="EMBL" id="OIJ16678.1"/>
    </source>
</evidence>
<name>A0A1S2LVX5_9BACI</name>
<dbReference type="Proteomes" id="UP000179524">
    <property type="component" value="Unassembled WGS sequence"/>
</dbReference>
<proteinExistence type="predicted"/>
<dbReference type="OrthoDB" id="2941402at2"/>
<gene>
    <name evidence="1" type="ORF">BKP37_05455</name>
</gene>
<keyword evidence="2" id="KW-1185">Reference proteome</keyword>
<dbReference type="EMBL" id="MLQR01000004">
    <property type="protein sequence ID" value="OIJ16678.1"/>
    <property type="molecule type" value="Genomic_DNA"/>
</dbReference>